<gene>
    <name evidence="9" type="ORF">HDF17_000396</name>
</gene>
<dbReference type="InterPro" id="IPR003918">
    <property type="entry name" value="NADH_UbQ_OxRdtase"/>
</dbReference>
<organism evidence="9 10">
    <name type="scientific">Granulicella arctica</name>
    <dbReference type="NCBI Taxonomy" id="940613"/>
    <lineage>
        <taxon>Bacteria</taxon>
        <taxon>Pseudomonadati</taxon>
        <taxon>Acidobacteriota</taxon>
        <taxon>Terriglobia</taxon>
        <taxon>Terriglobales</taxon>
        <taxon>Acidobacteriaceae</taxon>
        <taxon>Granulicella</taxon>
    </lineage>
</organism>
<evidence type="ECO:0000313" key="10">
    <source>
        <dbReference type="Proteomes" id="UP000589520"/>
    </source>
</evidence>
<evidence type="ECO:0000256" key="6">
    <source>
        <dbReference type="RuleBase" id="RU000320"/>
    </source>
</evidence>
<dbReference type="GO" id="GO:0048039">
    <property type="term" value="F:ubiquinone binding"/>
    <property type="evidence" value="ECO:0007669"/>
    <property type="project" value="TreeGrafter"/>
</dbReference>
<feature type="transmembrane region" description="Helical" evidence="7">
    <location>
        <begin position="447"/>
        <end position="466"/>
    </location>
</feature>
<dbReference type="PRINTS" id="PR01437">
    <property type="entry name" value="NUOXDRDTASE4"/>
</dbReference>
<reference evidence="9 10" key="1">
    <citation type="submission" date="2020-07" db="EMBL/GenBank/DDBJ databases">
        <title>Genomic Encyclopedia of Type Strains, Phase IV (KMG-V): Genome sequencing to study the core and pangenomes of soil and plant-associated prokaryotes.</title>
        <authorList>
            <person name="Whitman W."/>
        </authorList>
    </citation>
    <scope>NUCLEOTIDE SEQUENCE [LARGE SCALE GENOMIC DNA]</scope>
    <source>
        <strain evidence="9 10">X4EP2</strain>
    </source>
</reference>
<feature type="transmembrane region" description="Helical" evidence="7">
    <location>
        <begin position="229"/>
        <end position="252"/>
    </location>
</feature>
<feature type="transmembrane region" description="Helical" evidence="7">
    <location>
        <begin position="106"/>
        <end position="123"/>
    </location>
</feature>
<evidence type="ECO:0000256" key="2">
    <source>
        <dbReference type="ARBA" id="ARBA00009025"/>
    </source>
</evidence>
<dbReference type="GO" id="GO:0015990">
    <property type="term" value="P:electron transport coupled proton transport"/>
    <property type="evidence" value="ECO:0007669"/>
    <property type="project" value="TreeGrafter"/>
</dbReference>
<sequence length="487" mass="53757">MRWLAIVFSFAALLLTLILWRHFDSASGSLQFQERYHWIPALSIEYHVGIDGLGLLMLLLSSIVVPIAIAASWKIQERVSLYFALVLLLQTCLFGTFTALNFVHWFTFWELSLIPAFFLIKLWGGPRRTSAATQFLVYTMVGSIAMLLAFLAIFLATKKFDFIELAQLAQSGQLMPAVIATLGWHHFIPQHVALMIFAGVFLGFAIKVPLIPFHTWLPSAYSEAPTGTTILLTGAMSKMGLYGFLRILFPIFGAQMQAVLTPLLWLAVATVVLSAYAALAQKDLKRIFAYSSINHLGYCLLGIFAVAKFTGGDMALTPEKYAAMNGVFLQMFNHGLTAATLFWFIAMLEQRSGGLRSLGDFGGLRKVAPVFTGLMGIALFSSLGLPGLNGFIGEFLIFKGSFPLVTWATALSVIGLMVTAIVILGIIQRVFSEPLNEKWLTFPDLTIGEWIVLVPAIGLMFLLGIYPQLILAFVNNTVIQMVQQLTF</sequence>
<feature type="transmembrane region" description="Helical" evidence="7">
    <location>
        <begin position="192"/>
        <end position="217"/>
    </location>
</feature>
<name>A0A7Y9PDZ6_9BACT</name>
<dbReference type="GO" id="GO:0016020">
    <property type="term" value="C:membrane"/>
    <property type="evidence" value="ECO:0007669"/>
    <property type="project" value="UniProtKB-SubCell"/>
</dbReference>
<dbReference type="PANTHER" id="PTHR43507:SF1">
    <property type="entry name" value="NADH-UBIQUINONE OXIDOREDUCTASE CHAIN 4"/>
    <property type="match status" value="1"/>
</dbReference>
<dbReference type="InterPro" id="IPR001750">
    <property type="entry name" value="ND/Mrp_TM"/>
</dbReference>
<feature type="domain" description="NADH:quinone oxidoreductase/Mrp antiporter transmembrane" evidence="8">
    <location>
        <begin position="100"/>
        <end position="414"/>
    </location>
</feature>
<feature type="transmembrane region" description="Helical" evidence="7">
    <location>
        <begin position="367"/>
        <end position="392"/>
    </location>
</feature>
<feature type="transmembrane region" description="Helical" evidence="7">
    <location>
        <begin position="404"/>
        <end position="427"/>
    </location>
</feature>
<dbReference type="NCBIfam" id="TIGR01972">
    <property type="entry name" value="NDH_I_M"/>
    <property type="match status" value="1"/>
</dbReference>
<evidence type="ECO:0000256" key="3">
    <source>
        <dbReference type="ARBA" id="ARBA00022692"/>
    </source>
</evidence>
<keyword evidence="3 6" id="KW-0812">Transmembrane</keyword>
<evidence type="ECO:0000256" key="5">
    <source>
        <dbReference type="ARBA" id="ARBA00023136"/>
    </source>
</evidence>
<dbReference type="GO" id="GO:0003954">
    <property type="term" value="F:NADH dehydrogenase activity"/>
    <property type="evidence" value="ECO:0007669"/>
    <property type="project" value="TreeGrafter"/>
</dbReference>
<keyword evidence="10" id="KW-1185">Reference proteome</keyword>
<proteinExistence type="inferred from homology"/>
<dbReference type="GO" id="GO:0042773">
    <property type="term" value="P:ATP synthesis coupled electron transport"/>
    <property type="evidence" value="ECO:0007669"/>
    <property type="project" value="InterPro"/>
</dbReference>
<feature type="transmembrane region" description="Helical" evidence="7">
    <location>
        <begin position="52"/>
        <end position="73"/>
    </location>
</feature>
<dbReference type="PANTHER" id="PTHR43507">
    <property type="entry name" value="NADH-UBIQUINONE OXIDOREDUCTASE CHAIN 4"/>
    <property type="match status" value="1"/>
</dbReference>
<protein>
    <submittedName>
        <fullName evidence="9">NADH-quinone oxidoreductase subunit M</fullName>
    </submittedName>
</protein>
<feature type="transmembrane region" description="Helical" evidence="7">
    <location>
        <begin position="135"/>
        <end position="156"/>
    </location>
</feature>
<dbReference type="Proteomes" id="UP000589520">
    <property type="component" value="Unassembled WGS sequence"/>
</dbReference>
<comment type="caution">
    <text evidence="9">The sequence shown here is derived from an EMBL/GenBank/DDBJ whole genome shotgun (WGS) entry which is preliminary data.</text>
</comment>
<accession>A0A7Y9PDZ6</accession>
<evidence type="ECO:0000313" key="9">
    <source>
        <dbReference type="EMBL" id="NYF78109.1"/>
    </source>
</evidence>
<dbReference type="GO" id="GO:0008137">
    <property type="term" value="F:NADH dehydrogenase (ubiquinone) activity"/>
    <property type="evidence" value="ECO:0007669"/>
    <property type="project" value="InterPro"/>
</dbReference>
<feature type="transmembrane region" description="Helical" evidence="7">
    <location>
        <begin position="258"/>
        <end position="280"/>
    </location>
</feature>
<feature type="transmembrane region" description="Helical" evidence="7">
    <location>
        <begin position="80"/>
        <end position="100"/>
    </location>
</feature>
<evidence type="ECO:0000256" key="1">
    <source>
        <dbReference type="ARBA" id="ARBA00004127"/>
    </source>
</evidence>
<evidence type="ECO:0000259" key="8">
    <source>
        <dbReference type="Pfam" id="PF00361"/>
    </source>
</evidence>
<keyword evidence="5 7" id="KW-0472">Membrane</keyword>
<dbReference type="AlphaFoldDB" id="A0A7Y9PDZ6"/>
<dbReference type="EMBL" id="JACCCW010000001">
    <property type="protein sequence ID" value="NYF78109.1"/>
    <property type="molecule type" value="Genomic_DNA"/>
</dbReference>
<dbReference type="GO" id="GO:0012505">
    <property type="term" value="C:endomembrane system"/>
    <property type="evidence" value="ECO:0007669"/>
    <property type="project" value="UniProtKB-SubCell"/>
</dbReference>
<dbReference type="Pfam" id="PF00361">
    <property type="entry name" value="Proton_antipo_M"/>
    <property type="match status" value="1"/>
</dbReference>
<evidence type="ECO:0000256" key="7">
    <source>
        <dbReference type="SAM" id="Phobius"/>
    </source>
</evidence>
<keyword evidence="4 7" id="KW-1133">Transmembrane helix</keyword>
<evidence type="ECO:0000256" key="4">
    <source>
        <dbReference type="ARBA" id="ARBA00022989"/>
    </source>
</evidence>
<comment type="similarity">
    <text evidence="2">Belongs to the complex I subunit 4 family.</text>
</comment>
<dbReference type="InterPro" id="IPR010227">
    <property type="entry name" value="NADH_Q_OxRdtase_chainM/4"/>
</dbReference>
<feature type="transmembrane region" description="Helical" evidence="7">
    <location>
        <begin position="287"/>
        <end position="307"/>
    </location>
</feature>
<comment type="subcellular location">
    <subcellularLocation>
        <location evidence="1">Endomembrane system</location>
        <topology evidence="1">Multi-pass membrane protein</topology>
    </subcellularLocation>
    <subcellularLocation>
        <location evidence="6">Membrane</location>
        <topology evidence="6">Multi-pass membrane protein</topology>
    </subcellularLocation>
</comment>
<feature type="transmembrane region" description="Helical" evidence="7">
    <location>
        <begin position="327"/>
        <end position="346"/>
    </location>
</feature>